<evidence type="ECO:0000256" key="3">
    <source>
        <dbReference type="ARBA" id="ARBA00022782"/>
    </source>
</evidence>
<keyword evidence="3" id="KW-0221">Differentiation</keyword>
<dbReference type="GO" id="GO:0005829">
    <property type="term" value="C:cytosol"/>
    <property type="evidence" value="ECO:0007669"/>
    <property type="project" value="TreeGrafter"/>
</dbReference>
<dbReference type="RefSeq" id="XP_067917926.1">
    <property type="nucleotide sequence ID" value="XM_068070097.1"/>
</dbReference>
<feature type="active site" description="Proton acceptor" evidence="5">
    <location>
        <position position="292"/>
    </location>
</feature>
<evidence type="ECO:0000256" key="2">
    <source>
        <dbReference type="ARBA" id="ARBA00010971"/>
    </source>
</evidence>
<dbReference type="SUPFAM" id="SSF143724">
    <property type="entry name" value="PHP14-like"/>
    <property type="match status" value="1"/>
</dbReference>
<organism evidence="8 9">
    <name type="scientific">Cystoisospora suis</name>
    <dbReference type="NCBI Taxonomy" id="483139"/>
    <lineage>
        <taxon>Eukaryota</taxon>
        <taxon>Sar</taxon>
        <taxon>Alveolata</taxon>
        <taxon>Apicomplexa</taxon>
        <taxon>Conoidasida</taxon>
        <taxon>Coccidia</taxon>
        <taxon>Eucoccidiorida</taxon>
        <taxon>Eimeriorina</taxon>
        <taxon>Sarcocystidae</taxon>
        <taxon>Cystoisospora</taxon>
    </lineage>
</organism>
<reference evidence="8 9" key="1">
    <citation type="journal article" date="2017" name="Int. J. Parasitol.">
        <title>The genome of the protozoan parasite Cystoisospora suis and a reverse vaccinology approach to identify vaccine candidates.</title>
        <authorList>
            <person name="Palmieri N."/>
            <person name="Shrestha A."/>
            <person name="Ruttkowski B."/>
            <person name="Beck T."/>
            <person name="Vogl C."/>
            <person name="Tomley F."/>
            <person name="Blake D.P."/>
            <person name="Joachim A."/>
        </authorList>
    </citation>
    <scope>NUCLEOTIDE SEQUENCE [LARGE SCALE GENOMIC DNA]</scope>
    <source>
        <strain evidence="8 9">Wien I</strain>
    </source>
</reference>
<gene>
    <name evidence="8" type="ORF">CSUI_009990</name>
</gene>
<comment type="similarity">
    <text evidence="2">Belongs to the janus family.</text>
</comment>
<dbReference type="GO" id="GO:0030154">
    <property type="term" value="P:cell differentiation"/>
    <property type="evidence" value="ECO:0007669"/>
    <property type="project" value="UniProtKB-KW"/>
</dbReference>
<name>A0A2C6KIL9_9APIC</name>
<dbReference type="Pfam" id="PF05005">
    <property type="entry name" value="Ocnus"/>
    <property type="match status" value="1"/>
</dbReference>
<dbReference type="Proteomes" id="UP000221165">
    <property type="component" value="Unassembled WGS sequence"/>
</dbReference>
<sequence>MLPLKECQQLALSSALGRQPTSLTLNQVFPVPRLRRAEPARGASACVTASACGTSGVFLELSLFAGRLLHWGSRWVSPYFAFCCAVRPSAFASFFPRPLSAPLLCPPFSVFPGCVLSSRCVLRSRLFPFCGAALLSTFSSRAKKMPSEVSGRHRTPAELQAALKVINDQLADANDVERPALELVAQKLTEELVEVECELAQQQNSEKDKTRPDVSAGCGGDDSQEEMRDDAARKIVGTNRELVQFLTSLPKVRLEEGIQKYVLIKIAPDKNEGKQLETAIFLVRGNSKAEYHYQCALDTMKELEKWGLEAEVQGGGRIECRMTDKQVEIYGHSYQYGRADHARTAQLVKNFFGNDFQVSWGDYGY</sequence>
<evidence type="ECO:0000256" key="1">
    <source>
        <dbReference type="ARBA" id="ARBA00002508"/>
    </source>
</evidence>
<dbReference type="GeneID" id="94433308"/>
<accession>A0A2C6KIL9</accession>
<dbReference type="PANTHER" id="PTHR12258:SF5">
    <property type="entry name" value="BCDNA.GH02250-RELATED"/>
    <property type="match status" value="1"/>
</dbReference>
<feature type="region of interest" description="Disordered" evidence="7">
    <location>
        <begin position="201"/>
        <end position="227"/>
    </location>
</feature>
<evidence type="ECO:0000313" key="9">
    <source>
        <dbReference type="Proteomes" id="UP000221165"/>
    </source>
</evidence>
<dbReference type="InterPro" id="IPR038596">
    <property type="entry name" value="Janus_sf"/>
</dbReference>
<evidence type="ECO:0000256" key="6">
    <source>
        <dbReference type="PIRSR" id="PIRSR607702-2"/>
    </source>
</evidence>
<dbReference type="PANTHER" id="PTHR12258">
    <property type="entry name" value="JANUS-A/JANUS-B"/>
    <property type="match status" value="1"/>
</dbReference>
<evidence type="ECO:0000256" key="4">
    <source>
        <dbReference type="ARBA" id="ARBA00022928"/>
    </source>
</evidence>
<dbReference type="InterPro" id="IPR007702">
    <property type="entry name" value="Janus"/>
</dbReference>
<protein>
    <submittedName>
        <fullName evidence="8">14 kDa phosphohistidine</fullName>
    </submittedName>
</protein>
<evidence type="ECO:0000256" key="5">
    <source>
        <dbReference type="PIRSR" id="PIRSR607702-1"/>
    </source>
</evidence>
<dbReference type="Gene3D" id="3.50.20.20">
    <property type="entry name" value="Janus/Ocnus"/>
    <property type="match status" value="1"/>
</dbReference>
<comment type="caution">
    <text evidence="8">The sequence shown here is derived from an EMBL/GenBank/DDBJ whole genome shotgun (WGS) entry which is preliminary data.</text>
</comment>
<dbReference type="EMBL" id="MIGC01006495">
    <property type="protein sequence ID" value="PHJ16196.1"/>
    <property type="molecule type" value="Genomic_DNA"/>
</dbReference>
<keyword evidence="4" id="KW-0726">Sexual differentiation</keyword>
<evidence type="ECO:0000313" key="8">
    <source>
        <dbReference type="EMBL" id="PHJ16196.1"/>
    </source>
</evidence>
<keyword evidence="9" id="KW-1185">Reference proteome</keyword>
<proteinExistence type="inferred from homology"/>
<feature type="binding site" evidence="6">
    <location>
        <position position="260"/>
    </location>
    <ligand>
        <name>substrate</name>
    </ligand>
</feature>
<dbReference type="GO" id="GO:0007548">
    <property type="term" value="P:sex differentiation"/>
    <property type="evidence" value="ECO:0007669"/>
    <property type="project" value="UniProtKB-KW"/>
</dbReference>
<dbReference type="OrthoDB" id="10249612at2759"/>
<comment type="function">
    <text evidence="1">JanA and janB regulate somatic sex differentiation.</text>
</comment>
<dbReference type="GO" id="GO:0101006">
    <property type="term" value="F:protein histidine phosphatase activity"/>
    <property type="evidence" value="ECO:0007669"/>
    <property type="project" value="TreeGrafter"/>
</dbReference>
<dbReference type="VEuPathDB" id="ToxoDB:CSUI_009990"/>
<dbReference type="AlphaFoldDB" id="A0A2C6KIL9"/>
<evidence type="ECO:0000256" key="7">
    <source>
        <dbReference type="SAM" id="MobiDB-lite"/>
    </source>
</evidence>